<feature type="domain" description="LysR substrate-binding" evidence="1">
    <location>
        <begin position="10"/>
        <end position="79"/>
    </location>
</feature>
<evidence type="ECO:0000259" key="1">
    <source>
        <dbReference type="Pfam" id="PF03466"/>
    </source>
</evidence>
<dbReference type="Gene3D" id="3.40.190.290">
    <property type="match status" value="1"/>
</dbReference>
<dbReference type="AlphaFoldDB" id="A0AAE9MK05"/>
<dbReference type="SUPFAM" id="SSF53850">
    <property type="entry name" value="Periplasmic binding protein-like II"/>
    <property type="match status" value="1"/>
</dbReference>
<dbReference type="Pfam" id="PF03466">
    <property type="entry name" value="LysR_substrate"/>
    <property type="match status" value="1"/>
</dbReference>
<accession>A0AAE9MK05</accession>
<reference evidence="2" key="1">
    <citation type="submission" date="2022-06" db="EMBL/GenBank/DDBJ databases">
        <title>Complete Genome of Aeromonas sp. Strain SOD01 Isolated from an Urban Freshwater Stream.</title>
        <authorList>
            <person name="Williams L.E."/>
            <person name="Brysgel T."/>
            <person name="Capestro E.M."/>
            <person name="Foltz G.V."/>
            <person name="Gardner A.E."/>
            <person name="Ingrassia J."/>
            <person name="Peterson E."/>
            <person name="Arruda J."/>
            <person name="Flaherty I."/>
            <person name="Hunt M."/>
            <person name="Pappas G."/>
            <person name="Ramsaran S."/>
            <person name="Rocha M."/>
        </authorList>
    </citation>
    <scope>NUCLEOTIDE SEQUENCE</scope>
    <source>
        <strain evidence="2">SOD01</strain>
    </source>
</reference>
<protein>
    <submittedName>
        <fullName evidence="2">LysR substrate-binding domain-containing protein</fullName>
    </submittedName>
</protein>
<keyword evidence="3" id="KW-1185">Reference proteome</keyword>
<dbReference type="RefSeq" id="WP_252996145.1">
    <property type="nucleotide sequence ID" value="NZ_CP099717.1"/>
</dbReference>
<proteinExistence type="predicted"/>
<evidence type="ECO:0000313" key="3">
    <source>
        <dbReference type="Proteomes" id="UP001056890"/>
    </source>
</evidence>
<dbReference type="InterPro" id="IPR005119">
    <property type="entry name" value="LysR_subst-bd"/>
</dbReference>
<evidence type="ECO:0000313" key="2">
    <source>
        <dbReference type="EMBL" id="USV59102.1"/>
    </source>
</evidence>
<dbReference type="EMBL" id="CP099717">
    <property type="protein sequence ID" value="USV59102.1"/>
    <property type="molecule type" value="Genomic_DNA"/>
</dbReference>
<dbReference type="Proteomes" id="UP001056890">
    <property type="component" value="Chromosome"/>
</dbReference>
<organism evidence="2 3">
    <name type="scientific">Aeromonas encheleia</name>
    <dbReference type="NCBI Taxonomy" id="73010"/>
    <lineage>
        <taxon>Bacteria</taxon>
        <taxon>Pseudomonadati</taxon>
        <taxon>Pseudomonadota</taxon>
        <taxon>Gammaproteobacteria</taxon>
        <taxon>Aeromonadales</taxon>
        <taxon>Aeromonadaceae</taxon>
        <taxon>Aeromonas</taxon>
    </lineage>
</organism>
<gene>
    <name evidence="2" type="ORF">NHF51_08180</name>
</gene>
<sequence>MDAGGRAEVTDDPLGVVSLAESGLGICQAYDFIVAERIARGTLVEIMPELRGRLRVFSLIYAPHKTLTTAAKAFIEVMLSD</sequence>
<name>A0AAE9MK05_9GAMM</name>